<evidence type="ECO:0000256" key="8">
    <source>
        <dbReference type="ARBA" id="ARBA00022946"/>
    </source>
</evidence>
<accession>A0A8U7MXK2</accession>
<name>A0A8U7MXK2_CORMO</name>
<evidence type="ECO:0000256" key="11">
    <source>
        <dbReference type="ARBA" id="ARBA00023062"/>
    </source>
</evidence>
<keyword evidence="10" id="KW-0560">Oxidoreductase</keyword>
<dbReference type="Gene3D" id="3.20.20.220">
    <property type="match status" value="2"/>
</dbReference>
<comment type="function">
    <text evidence="16">Converts proline to delta-1-pyrroline-5-carboxylate.</text>
</comment>
<feature type="compositionally biased region" description="Pro residues" evidence="17">
    <location>
        <begin position="241"/>
        <end position="259"/>
    </location>
</feature>
<dbReference type="GO" id="GO:0010133">
    <property type="term" value="P:L-proline catabolic process to L-glutamate"/>
    <property type="evidence" value="ECO:0007669"/>
    <property type="project" value="TreeGrafter"/>
</dbReference>
<dbReference type="PANTHER" id="PTHR13914">
    <property type="entry name" value="PROLINE OXIDASE"/>
    <property type="match status" value="1"/>
</dbReference>
<keyword evidence="7" id="KW-0274">FAD</keyword>
<evidence type="ECO:0000256" key="3">
    <source>
        <dbReference type="ARBA" id="ARBA00004739"/>
    </source>
</evidence>
<organism evidence="19 20">
    <name type="scientific">Corvus moneduloides</name>
    <name type="common">New Caledonian crow</name>
    <dbReference type="NCBI Taxonomy" id="1196302"/>
    <lineage>
        <taxon>Eukaryota</taxon>
        <taxon>Metazoa</taxon>
        <taxon>Chordata</taxon>
        <taxon>Craniata</taxon>
        <taxon>Vertebrata</taxon>
        <taxon>Euteleostomi</taxon>
        <taxon>Archelosauria</taxon>
        <taxon>Archosauria</taxon>
        <taxon>Dinosauria</taxon>
        <taxon>Saurischia</taxon>
        <taxon>Theropoda</taxon>
        <taxon>Coelurosauria</taxon>
        <taxon>Aves</taxon>
        <taxon>Neognathae</taxon>
        <taxon>Neoaves</taxon>
        <taxon>Telluraves</taxon>
        <taxon>Australaves</taxon>
        <taxon>Passeriformes</taxon>
        <taxon>Corvoidea</taxon>
        <taxon>Corvidae</taxon>
        <taxon>Corvus</taxon>
    </lineage>
</organism>
<evidence type="ECO:0000256" key="2">
    <source>
        <dbReference type="ARBA" id="ARBA00004305"/>
    </source>
</evidence>
<sequence length="841" mass="91950">MGKAPARGLRERGALGRVAPVLVLAPVTVPVPVRIPVSVLVSIPVSVLVAVLLPTVVPVPVPVSVPVLVPVPVQVRVLVPLPFSVPVPVSVPDPFPVPLPVPVLVSVPVPESVPVPIPVAVLMPVSVPVPLPFPVPLPVPESVPVPVPGQCRGAVPVPVAAERSQRRGGAGPRSWRPGGGPARAVLKAVTGSDPAVPMGLPSAARVLRAAVRRCDPPSRPRSAPAGAPRGSSPAAASTGPRPGPPPPPRGAERSPPPPAVDFGDAREAFRSKSSVELLRGLVVLGLCAVEPLVQHNRELLQLCQRVLGQTLFERLMKMTFYGQFVAGEDQEAIKPLLRRNQAFGVGAVLDYSVEEDLGDGRPAGSRWVALLLPSHCASSPLGTATLGTVMPRQRPPGGDGSAATQSCSPGAGPVPGAEQREKQYRAHQGFGDHRGGVTGAHTYFYADEAKCDQHMETFLHCIDASSGSSEDGFSAIKLTALARPQFLVRFSEVLVKWRRFFHQMAAEQGQAGWAVLDTKLEVEKLQEALANLGIVSKAESQQWFTGKNVGTSGTVDLLDWNSLFDSRTKLSRPLLIPNRKTGQLEPLLSRFSKEEELQMKRMLQRMDVLAKRAMEKGVRLMVDAEQSYFQPAISRLTVETQRRFNRSQPIIYNTYQCYLKEAYNNVTGDVELSRREGWHFGTKLVRGAYMEQERERAAQMGYEDPINPNYEKTNEMYHRCLDYVLEEIKHSQKASVMVASHNEDTVKFTLRRMMELGIHPSDKKVCFGQLLGMCDQITFPLGQAGFPVYKYVPYGPVNEVLPYLSRRAQENRGFMQRANRERDLLWKEVKRRLLTGNLFSH</sequence>
<evidence type="ECO:0000256" key="9">
    <source>
        <dbReference type="ARBA" id="ARBA00022990"/>
    </source>
</evidence>
<evidence type="ECO:0000256" key="13">
    <source>
        <dbReference type="ARBA" id="ARBA00041059"/>
    </source>
</evidence>
<evidence type="ECO:0000256" key="15">
    <source>
        <dbReference type="ARBA" id="ARBA00048779"/>
    </source>
</evidence>
<feature type="region of interest" description="Disordered" evidence="17">
    <location>
        <begin position="158"/>
        <end position="185"/>
    </location>
</feature>
<dbReference type="AlphaFoldDB" id="A0A8U7MXK2"/>
<evidence type="ECO:0000256" key="4">
    <source>
        <dbReference type="ARBA" id="ARBA00005869"/>
    </source>
</evidence>
<evidence type="ECO:0000256" key="17">
    <source>
        <dbReference type="SAM" id="MobiDB-lite"/>
    </source>
</evidence>
<gene>
    <name evidence="19" type="primary">LOC116453000</name>
</gene>
<evidence type="ECO:0000313" key="20">
    <source>
        <dbReference type="Proteomes" id="UP000694553"/>
    </source>
</evidence>
<dbReference type="GO" id="GO:0004657">
    <property type="term" value="F:proline dehydrogenase activity"/>
    <property type="evidence" value="ECO:0007669"/>
    <property type="project" value="UniProtKB-EC"/>
</dbReference>
<keyword evidence="12" id="KW-0496">Mitochondrion</keyword>
<keyword evidence="9" id="KW-0007">Acetylation</keyword>
<evidence type="ECO:0000256" key="6">
    <source>
        <dbReference type="ARBA" id="ARBA00022630"/>
    </source>
</evidence>
<feature type="domain" description="Proline dehydrogenase" evidence="18">
    <location>
        <begin position="529"/>
        <end position="817"/>
    </location>
</feature>
<comment type="pathway">
    <text evidence="3">Amino-acid degradation; L-proline degradation into L-glutamate; L-glutamate from L-proline: step 1/2.</text>
</comment>
<dbReference type="EC" id="1.5.5.2" evidence="5"/>
<keyword evidence="20" id="KW-1185">Reference proteome</keyword>
<dbReference type="Proteomes" id="UP000694553">
    <property type="component" value="Unassembled WGS sequence"/>
</dbReference>
<dbReference type="Ensembl" id="ENSCMUT00000033019.1">
    <property type="protein sequence ID" value="ENSCMUP00000032396.1"/>
    <property type="gene ID" value="ENSCMUG00000009096.2"/>
</dbReference>
<protein>
    <recommendedName>
        <fullName evidence="13">Proline dehydrogenase 1, mitochondrial</fullName>
        <ecNumber evidence="5">1.5.5.2</ecNumber>
    </recommendedName>
    <alternativeName>
        <fullName evidence="14">Proline oxidase</fullName>
    </alternativeName>
</protein>
<dbReference type="InterPro" id="IPR029041">
    <property type="entry name" value="FAD-linked_oxidoreductase-like"/>
</dbReference>
<proteinExistence type="inferred from homology"/>
<dbReference type="InterPro" id="IPR015659">
    <property type="entry name" value="Proline_oxidase"/>
</dbReference>
<comment type="similarity">
    <text evidence="4">Belongs to the proline oxidase family.</text>
</comment>
<evidence type="ECO:0000256" key="5">
    <source>
        <dbReference type="ARBA" id="ARBA00012695"/>
    </source>
</evidence>
<dbReference type="GO" id="GO:0071949">
    <property type="term" value="F:FAD binding"/>
    <property type="evidence" value="ECO:0007669"/>
    <property type="project" value="TreeGrafter"/>
</dbReference>
<reference evidence="20" key="1">
    <citation type="submission" date="2019-10" db="EMBL/GenBank/DDBJ databases">
        <title>Corvus moneduloides (New Caledonian crow) genome, bCorMon1, primary haplotype.</title>
        <authorList>
            <person name="Rutz C."/>
            <person name="Fungtammasan C."/>
            <person name="Mountcastle J."/>
            <person name="Formenti G."/>
            <person name="Chow W."/>
            <person name="Howe K."/>
            <person name="Steele M.P."/>
            <person name="Fernandes J."/>
            <person name="Gilbert M.T.P."/>
            <person name="Fedrigo O."/>
            <person name="Jarvis E.D."/>
            <person name="Gemmell N."/>
        </authorList>
    </citation>
    <scope>NUCLEOTIDE SEQUENCE [LARGE SCALE GENOMIC DNA]</scope>
</reference>
<reference evidence="19" key="3">
    <citation type="submission" date="2025-09" db="UniProtKB">
        <authorList>
            <consortium name="Ensembl"/>
        </authorList>
    </citation>
    <scope>IDENTIFICATION</scope>
</reference>
<comment type="cofactor">
    <cofactor evidence="1">
        <name>FAD</name>
        <dbReference type="ChEBI" id="CHEBI:57692"/>
    </cofactor>
</comment>
<dbReference type="InterPro" id="IPR002872">
    <property type="entry name" value="Proline_DH_dom"/>
</dbReference>
<feature type="compositionally biased region" description="Low complexity" evidence="17">
    <location>
        <begin position="220"/>
        <end position="240"/>
    </location>
</feature>
<dbReference type="FunFam" id="3.20.20.220:FF:000006">
    <property type="entry name" value="Proline dehydrogenase"/>
    <property type="match status" value="1"/>
</dbReference>
<evidence type="ECO:0000256" key="14">
    <source>
        <dbReference type="ARBA" id="ARBA00041725"/>
    </source>
</evidence>
<reference evidence="19" key="2">
    <citation type="submission" date="2025-08" db="UniProtKB">
        <authorList>
            <consortium name="Ensembl"/>
        </authorList>
    </citation>
    <scope>IDENTIFICATION</scope>
</reference>
<dbReference type="Pfam" id="PF01619">
    <property type="entry name" value="Pro_dh"/>
    <property type="match status" value="1"/>
</dbReference>
<keyword evidence="11" id="KW-0642">Proline metabolism</keyword>
<evidence type="ECO:0000313" key="19">
    <source>
        <dbReference type="Ensembl" id="ENSCMUP00000032396.1"/>
    </source>
</evidence>
<evidence type="ECO:0000256" key="1">
    <source>
        <dbReference type="ARBA" id="ARBA00001974"/>
    </source>
</evidence>
<evidence type="ECO:0000256" key="12">
    <source>
        <dbReference type="ARBA" id="ARBA00023128"/>
    </source>
</evidence>
<dbReference type="PANTHER" id="PTHR13914:SF0">
    <property type="entry name" value="PROLINE DEHYDROGENASE 1, MITOCHONDRIAL"/>
    <property type="match status" value="1"/>
</dbReference>
<feature type="region of interest" description="Disordered" evidence="17">
    <location>
        <begin position="383"/>
        <end position="425"/>
    </location>
</feature>
<keyword evidence="8" id="KW-0809">Transit peptide</keyword>
<dbReference type="SUPFAM" id="SSF51730">
    <property type="entry name" value="FAD-linked oxidoreductase"/>
    <property type="match status" value="1"/>
</dbReference>
<dbReference type="OMA" id="WFTRKKG"/>
<evidence type="ECO:0000256" key="16">
    <source>
        <dbReference type="ARBA" id="ARBA00057042"/>
    </source>
</evidence>
<feature type="region of interest" description="Disordered" evidence="17">
    <location>
        <begin position="213"/>
        <end position="263"/>
    </location>
</feature>
<dbReference type="GO" id="GO:0005759">
    <property type="term" value="C:mitochondrial matrix"/>
    <property type="evidence" value="ECO:0007669"/>
    <property type="project" value="UniProtKB-SubCell"/>
</dbReference>
<keyword evidence="6" id="KW-0285">Flavoprotein</keyword>
<evidence type="ECO:0000256" key="10">
    <source>
        <dbReference type="ARBA" id="ARBA00023002"/>
    </source>
</evidence>
<evidence type="ECO:0000256" key="7">
    <source>
        <dbReference type="ARBA" id="ARBA00022827"/>
    </source>
</evidence>
<comment type="subcellular location">
    <subcellularLocation>
        <location evidence="2">Mitochondrion matrix</location>
    </subcellularLocation>
</comment>
<comment type="catalytic activity">
    <reaction evidence="15">
        <text>L-proline + a quinone = (S)-1-pyrroline-5-carboxylate + a quinol + H(+)</text>
        <dbReference type="Rhea" id="RHEA:23784"/>
        <dbReference type="ChEBI" id="CHEBI:15378"/>
        <dbReference type="ChEBI" id="CHEBI:17388"/>
        <dbReference type="ChEBI" id="CHEBI:24646"/>
        <dbReference type="ChEBI" id="CHEBI:60039"/>
        <dbReference type="ChEBI" id="CHEBI:132124"/>
        <dbReference type="EC" id="1.5.5.2"/>
    </reaction>
</comment>
<evidence type="ECO:0000259" key="18">
    <source>
        <dbReference type="Pfam" id="PF01619"/>
    </source>
</evidence>